<dbReference type="GO" id="GO:0016787">
    <property type="term" value="F:hydrolase activity"/>
    <property type="evidence" value="ECO:0007669"/>
    <property type="project" value="UniProtKB-KW"/>
</dbReference>
<keyword evidence="3" id="KW-1185">Reference proteome</keyword>
<dbReference type="InterPro" id="IPR029058">
    <property type="entry name" value="AB_hydrolase_fold"/>
</dbReference>
<protein>
    <submittedName>
        <fullName evidence="2">Alpha/beta fold hydrolase</fullName>
    </submittedName>
</protein>
<dbReference type="Gene3D" id="3.40.50.1820">
    <property type="entry name" value="alpha/beta hydrolase"/>
    <property type="match status" value="1"/>
</dbReference>
<gene>
    <name evidence="2" type="ORF">ACFQPF_12395</name>
</gene>
<dbReference type="PANTHER" id="PTHR43798:SF33">
    <property type="entry name" value="HYDROLASE, PUTATIVE (AFU_ORTHOLOGUE AFUA_2G14860)-RELATED"/>
    <property type="match status" value="1"/>
</dbReference>
<proteinExistence type="predicted"/>
<evidence type="ECO:0000259" key="1">
    <source>
        <dbReference type="Pfam" id="PF00561"/>
    </source>
</evidence>
<dbReference type="Pfam" id="PF00561">
    <property type="entry name" value="Abhydrolase_1"/>
    <property type="match status" value="1"/>
</dbReference>
<evidence type="ECO:0000313" key="3">
    <source>
        <dbReference type="Proteomes" id="UP001596549"/>
    </source>
</evidence>
<sequence length="296" mass="33535">MIEKEVILPNGIKLHVRDNEAENKPAVLFLHFSGGTSAIWNGVLPYFTEQFRVIAPDLRGHGKSDKHSIGYHIDDKANDMYELLKRLGISECHVVGSSLGAEVGVSLAAAHPEIVMSLVCEGALYNELGEYGLFNGSKAEIEEEKQKRVQQFLQREVPVYDTAEQYLEENSAPFIEENLWNEHFAAYIKSTLAKTADGRYTSHYSNDVFIDFITKHFDYAFEAYYKKVRCPVLFMPSEAELADEKIVHCMNAFAALVDRCDIKELEGSLHAYVWMQMPDEASQAVLKFFQGVHVNK</sequence>
<keyword evidence="2" id="KW-0378">Hydrolase</keyword>
<dbReference type="PRINTS" id="PR00111">
    <property type="entry name" value="ABHYDROLASE"/>
</dbReference>
<dbReference type="RefSeq" id="WP_379750050.1">
    <property type="nucleotide sequence ID" value="NZ_JBHTCP010000041.1"/>
</dbReference>
<dbReference type="InterPro" id="IPR050266">
    <property type="entry name" value="AB_hydrolase_sf"/>
</dbReference>
<dbReference type="EMBL" id="JBHTCP010000041">
    <property type="protein sequence ID" value="MFC7372470.1"/>
    <property type="molecule type" value="Genomic_DNA"/>
</dbReference>
<dbReference type="Proteomes" id="UP001596549">
    <property type="component" value="Unassembled WGS sequence"/>
</dbReference>
<dbReference type="PANTHER" id="PTHR43798">
    <property type="entry name" value="MONOACYLGLYCEROL LIPASE"/>
    <property type="match status" value="1"/>
</dbReference>
<accession>A0ABW2NRT7</accession>
<organism evidence="2 3">
    <name type="scientific">Fictibacillus iocasae</name>
    <dbReference type="NCBI Taxonomy" id="2715437"/>
    <lineage>
        <taxon>Bacteria</taxon>
        <taxon>Bacillati</taxon>
        <taxon>Bacillota</taxon>
        <taxon>Bacilli</taxon>
        <taxon>Bacillales</taxon>
        <taxon>Fictibacillaceae</taxon>
        <taxon>Fictibacillus</taxon>
    </lineage>
</organism>
<comment type="caution">
    <text evidence="2">The sequence shown here is derived from an EMBL/GenBank/DDBJ whole genome shotgun (WGS) entry which is preliminary data.</text>
</comment>
<feature type="domain" description="AB hydrolase-1" evidence="1">
    <location>
        <begin position="25"/>
        <end position="153"/>
    </location>
</feature>
<reference evidence="3" key="1">
    <citation type="journal article" date="2019" name="Int. J. Syst. Evol. Microbiol.">
        <title>The Global Catalogue of Microorganisms (GCM) 10K type strain sequencing project: providing services to taxonomists for standard genome sequencing and annotation.</title>
        <authorList>
            <consortium name="The Broad Institute Genomics Platform"/>
            <consortium name="The Broad Institute Genome Sequencing Center for Infectious Disease"/>
            <person name="Wu L."/>
            <person name="Ma J."/>
        </authorList>
    </citation>
    <scope>NUCLEOTIDE SEQUENCE [LARGE SCALE GENOMIC DNA]</scope>
    <source>
        <strain evidence="3">NBRC 106396</strain>
    </source>
</reference>
<dbReference type="SUPFAM" id="SSF53474">
    <property type="entry name" value="alpha/beta-Hydrolases"/>
    <property type="match status" value="1"/>
</dbReference>
<evidence type="ECO:0000313" key="2">
    <source>
        <dbReference type="EMBL" id="MFC7372470.1"/>
    </source>
</evidence>
<dbReference type="InterPro" id="IPR000073">
    <property type="entry name" value="AB_hydrolase_1"/>
</dbReference>
<name>A0ABW2NRT7_9BACL</name>